<dbReference type="Proteomes" id="UP000001798">
    <property type="component" value="Chromosome 6"/>
</dbReference>
<keyword evidence="2" id="KW-1185">Reference proteome</keyword>
<dbReference type="KEGG" id="bfu:BCIN_06g02810"/>
<dbReference type="GeneID" id="36394238"/>
<name>A0A384JK81_BOTFB</name>
<dbReference type="OrthoDB" id="3550259at2759"/>
<dbReference type="EMBL" id="CP009810">
    <property type="protein sequence ID" value="ATZ50797.1"/>
    <property type="molecule type" value="Genomic_DNA"/>
</dbReference>
<organism evidence="1 2">
    <name type="scientific">Botryotinia fuckeliana (strain B05.10)</name>
    <name type="common">Noble rot fungus</name>
    <name type="synonym">Botrytis cinerea</name>
    <dbReference type="NCBI Taxonomy" id="332648"/>
    <lineage>
        <taxon>Eukaryota</taxon>
        <taxon>Fungi</taxon>
        <taxon>Dikarya</taxon>
        <taxon>Ascomycota</taxon>
        <taxon>Pezizomycotina</taxon>
        <taxon>Leotiomycetes</taxon>
        <taxon>Helotiales</taxon>
        <taxon>Sclerotiniaceae</taxon>
        <taxon>Botrytis</taxon>
    </lineage>
</organism>
<reference evidence="1 2" key="3">
    <citation type="journal article" date="2017" name="Mol. Plant Pathol.">
        <title>A gapless genome sequence of the fungus Botrytis cinerea.</title>
        <authorList>
            <person name="Van Kan J.A."/>
            <person name="Stassen J.H."/>
            <person name="Mosbach A."/>
            <person name="Van Der Lee T.A."/>
            <person name="Faino L."/>
            <person name="Farmer A.D."/>
            <person name="Papasotiriou D.G."/>
            <person name="Zhou S."/>
            <person name="Seidl M.F."/>
            <person name="Cottam E."/>
            <person name="Edel D."/>
            <person name="Hahn M."/>
            <person name="Schwartz D.C."/>
            <person name="Dietrich R.A."/>
            <person name="Widdison S."/>
            <person name="Scalliet G."/>
        </authorList>
    </citation>
    <scope>NUCLEOTIDE SEQUENCE [LARGE SCALE GENOMIC DNA]</scope>
    <source>
        <strain evidence="1 2">B05.10</strain>
    </source>
</reference>
<evidence type="ECO:0000313" key="2">
    <source>
        <dbReference type="Proteomes" id="UP000001798"/>
    </source>
</evidence>
<dbReference type="RefSeq" id="XP_024549204.1">
    <property type="nucleotide sequence ID" value="XM_024693418.1"/>
</dbReference>
<evidence type="ECO:0000313" key="1">
    <source>
        <dbReference type="EMBL" id="ATZ50797.1"/>
    </source>
</evidence>
<reference evidence="1 2" key="2">
    <citation type="journal article" date="2012" name="Eukaryot. Cell">
        <title>Genome update of Botrytis cinerea strains B05.10 and T4.</title>
        <authorList>
            <person name="Staats M."/>
            <person name="van Kan J.A."/>
        </authorList>
    </citation>
    <scope>NUCLEOTIDE SEQUENCE [LARGE SCALE GENOMIC DNA]</scope>
    <source>
        <strain evidence="1 2">B05.10</strain>
    </source>
</reference>
<protein>
    <submittedName>
        <fullName evidence="1">Uncharacterized protein</fullName>
    </submittedName>
</protein>
<accession>A0A384JK81</accession>
<dbReference type="VEuPathDB" id="FungiDB:Bcin06g02810"/>
<gene>
    <name evidence="1" type="ORF">BCIN_06g02810</name>
</gene>
<dbReference type="AlphaFoldDB" id="A0A384JK81"/>
<sequence length="230" mass="26092">MPAPKPHKLQKPKRKDPGTILKRSLSSITVSLARFRKRRPSISGTKTQSSVITATHENICALGQNRVSTRVLIEIKEYSPSLEISIGSIMSMNPETKYTGCWSSGTKSTSSLSSGSNMETDMHIPRKFLRPITPLSSDASSDDELQGRNFHFPAKLPEFQRMNMQDDFIKSLIRKLTRERRETKLVLRGSKRHRCLATVRRVMDSGWIIQSQVLGKLKQGRKRKLDEQSI</sequence>
<reference evidence="1 2" key="1">
    <citation type="journal article" date="2011" name="PLoS Genet.">
        <title>Genomic analysis of the necrotrophic fungal pathogens Sclerotinia sclerotiorum and Botrytis cinerea.</title>
        <authorList>
            <person name="Amselem J."/>
            <person name="Cuomo C.A."/>
            <person name="van Kan J.A."/>
            <person name="Viaud M."/>
            <person name="Benito E.P."/>
            <person name="Couloux A."/>
            <person name="Coutinho P.M."/>
            <person name="de Vries R.P."/>
            <person name="Dyer P.S."/>
            <person name="Fillinger S."/>
            <person name="Fournier E."/>
            <person name="Gout L."/>
            <person name="Hahn M."/>
            <person name="Kohn L."/>
            <person name="Lapalu N."/>
            <person name="Plummer K.M."/>
            <person name="Pradier J.M."/>
            <person name="Quevillon E."/>
            <person name="Sharon A."/>
            <person name="Simon A."/>
            <person name="ten Have A."/>
            <person name="Tudzynski B."/>
            <person name="Tudzynski P."/>
            <person name="Wincker P."/>
            <person name="Andrew M."/>
            <person name="Anthouard V."/>
            <person name="Beever R.E."/>
            <person name="Beffa R."/>
            <person name="Benoit I."/>
            <person name="Bouzid O."/>
            <person name="Brault B."/>
            <person name="Chen Z."/>
            <person name="Choquer M."/>
            <person name="Collemare J."/>
            <person name="Cotton P."/>
            <person name="Danchin E.G."/>
            <person name="Da Silva C."/>
            <person name="Gautier A."/>
            <person name="Giraud C."/>
            <person name="Giraud T."/>
            <person name="Gonzalez C."/>
            <person name="Grossetete S."/>
            <person name="Guldener U."/>
            <person name="Henrissat B."/>
            <person name="Howlett B.J."/>
            <person name="Kodira C."/>
            <person name="Kretschmer M."/>
            <person name="Lappartient A."/>
            <person name="Leroch M."/>
            <person name="Levis C."/>
            <person name="Mauceli E."/>
            <person name="Neuveglise C."/>
            <person name="Oeser B."/>
            <person name="Pearson M."/>
            <person name="Poulain J."/>
            <person name="Poussereau N."/>
            <person name="Quesneville H."/>
            <person name="Rascle C."/>
            <person name="Schumacher J."/>
            <person name="Segurens B."/>
            <person name="Sexton A."/>
            <person name="Silva E."/>
            <person name="Sirven C."/>
            <person name="Soanes D.M."/>
            <person name="Talbot N.J."/>
            <person name="Templeton M."/>
            <person name="Yandava C."/>
            <person name="Yarden O."/>
            <person name="Zeng Q."/>
            <person name="Rollins J.A."/>
            <person name="Lebrun M.H."/>
            <person name="Dickman M."/>
        </authorList>
    </citation>
    <scope>NUCLEOTIDE SEQUENCE [LARGE SCALE GENOMIC DNA]</scope>
    <source>
        <strain evidence="1 2">B05.10</strain>
    </source>
</reference>
<proteinExistence type="predicted"/>